<keyword evidence="3" id="KW-0862">Zinc</keyword>
<protein>
    <recommendedName>
        <fullName evidence="4">Protein yippee-like</fullName>
    </recommendedName>
</protein>
<evidence type="ECO:0000313" key="7">
    <source>
        <dbReference type="Proteomes" id="UP000007799"/>
    </source>
</evidence>
<organism evidence="6 7">
    <name type="scientific">Salpingoeca rosetta (strain ATCC 50818 / BSB-021)</name>
    <dbReference type="NCBI Taxonomy" id="946362"/>
    <lineage>
        <taxon>Eukaryota</taxon>
        <taxon>Choanoflagellata</taxon>
        <taxon>Craspedida</taxon>
        <taxon>Salpingoecidae</taxon>
        <taxon>Salpingoeca</taxon>
    </lineage>
</organism>
<accession>F2U230</accession>
<evidence type="ECO:0000256" key="3">
    <source>
        <dbReference type="ARBA" id="ARBA00022833"/>
    </source>
</evidence>
<dbReference type="PROSITE" id="PS51792">
    <property type="entry name" value="YIPPEE"/>
    <property type="match status" value="1"/>
</dbReference>
<keyword evidence="7" id="KW-1185">Reference proteome</keyword>
<feature type="domain" description="Yippee" evidence="5">
    <location>
        <begin position="13"/>
        <end position="110"/>
    </location>
</feature>
<keyword evidence="2" id="KW-0479">Metal-binding</keyword>
<proteinExistence type="inferred from homology"/>
<dbReference type="InParanoid" id="F2U230"/>
<dbReference type="GO" id="GO:0046872">
    <property type="term" value="F:metal ion binding"/>
    <property type="evidence" value="ECO:0007669"/>
    <property type="project" value="UniProtKB-KW"/>
</dbReference>
<comment type="similarity">
    <text evidence="1 4">Belongs to the yippee family.</text>
</comment>
<dbReference type="PANTHER" id="PTHR13848">
    <property type="entry name" value="PROTEIN YIPPEE-LIKE CG15309-RELATED"/>
    <property type="match status" value="1"/>
</dbReference>
<evidence type="ECO:0000313" key="6">
    <source>
        <dbReference type="EMBL" id="EGD81682.1"/>
    </source>
</evidence>
<dbReference type="Pfam" id="PF03226">
    <property type="entry name" value="Yippee-Mis18"/>
    <property type="match status" value="1"/>
</dbReference>
<dbReference type="GeneID" id="16077478"/>
<dbReference type="Proteomes" id="UP000007799">
    <property type="component" value="Unassembled WGS sequence"/>
</dbReference>
<dbReference type="FunCoup" id="F2U230">
    <property type="interactions" value="568"/>
</dbReference>
<dbReference type="InterPro" id="IPR039058">
    <property type="entry name" value="Yippee_fam"/>
</dbReference>
<dbReference type="OMA" id="SSRIYGC"/>
<evidence type="ECO:0000256" key="1">
    <source>
        <dbReference type="ARBA" id="ARBA00005613"/>
    </source>
</evidence>
<dbReference type="KEGG" id="sre:PTSG_02396"/>
<dbReference type="AlphaFoldDB" id="F2U230"/>
<dbReference type="OrthoDB" id="6407410at2759"/>
<dbReference type="InterPro" id="IPR034751">
    <property type="entry name" value="Yippee"/>
</dbReference>
<evidence type="ECO:0000256" key="2">
    <source>
        <dbReference type="ARBA" id="ARBA00022723"/>
    </source>
</evidence>
<sequence length="113" mass="13105">MGKLFREYLNNSCVYSCSNCHTHLAAEDALVSKAFQGRLGRAYLFNEVVNIECGPAEEKMLMTGLHSIRDVHCSHCRAYLGWKYEMAFEQEQKYKVGKVILEKEHTQKENGWR</sequence>
<dbReference type="eggNOG" id="KOG3399">
    <property type="taxonomic scope" value="Eukaryota"/>
</dbReference>
<evidence type="ECO:0000259" key="5">
    <source>
        <dbReference type="PROSITE" id="PS51792"/>
    </source>
</evidence>
<dbReference type="RefSeq" id="XP_004996886.1">
    <property type="nucleotide sequence ID" value="XM_004996829.1"/>
</dbReference>
<dbReference type="STRING" id="946362.F2U230"/>
<gene>
    <name evidence="6" type="ORF">PTSG_02396</name>
</gene>
<evidence type="ECO:0000256" key="4">
    <source>
        <dbReference type="RuleBase" id="RU110713"/>
    </source>
</evidence>
<name>F2U230_SALR5</name>
<reference evidence="6" key="1">
    <citation type="submission" date="2009-08" db="EMBL/GenBank/DDBJ databases">
        <title>Annotation of Salpingoeca rosetta.</title>
        <authorList>
            <consortium name="The Broad Institute Genome Sequencing Platform"/>
            <person name="Russ C."/>
            <person name="Cuomo C."/>
            <person name="Burger G."/>
            <person name="Gray M.W."/>
            <person name="Holland P.W.H."/>
            <person name="King N."/>
            <person name="Lang F.B.F."/>
            <person name="Roger A.J."/>
            <person name="Ruiz-Trillo I."/>
            <person name="Young S.K."/>
            <person name="Zeng Q."/>
            <person name="Gargeya S."/>
            <person name="Alvarado L."/>
            <person name="Berlin A."/>
            <person name="Chapman S.B."/>
            <person name="Chen Z."/>
            <person name="Freedman E."/>
            <person name="Gellesch M."/>
            <person name="Goldberg J."/>
            <person name="Griggs A."/>
            <person name="Gujja S."/>
            <person name="Heilman E."/>
            <person name="Heiman D."/>
            <person name="Howarth C."/>
            <person name="Mehta T."/>
            <person name="Neiman D."/>
            <person name="Pearson M."/>
            <person name="Roberts A."/>
            <person name="Saif S."/>
            <person name="Shea T."/>
            <person name="Shenoy N."/>
            <person name="Sisk P."/>
            <person name="Stolte C."/>
            <person name="Sykes S."/>
            <person name="White J."/>
            <person name="Yandava C."/>
            <person name="Haas B."/>
            <person name="Nusbaum C."/>
            <person name="Birren B."/>
        </authorList>
    </citation>
    <scope>NUCLEOTIDE SEQUENCE</scope>
    <source>
        <strain evidence="6">ATCC 50818</strain>
    </source>
</reference>
<dbReference type="EMBL" id="GL832959">
    <property type="protein sequence ID" value="EGD81682.1"/>
    <property type="molecule type" value="Genomic_DNA"/>
</dbReference>
<dbReference type="InterPro" id="IPR004910">
    <property type="entry name" value="Yippee/Mis18/Cereblon"/>
</dbReference>